<evidence type="ECO:0000313" key="1">
    <source>
        <dbReference type="EMBL" id="MBB3040109.1"/>
    </source>
</evidence>
<dbReference type="RefSeq" id="WP_064442218.1">
    <property type="nucleotide sequence ID" value="NZ_BDDI01000021.1"/>
</dbReference>
<dbReference type="AlphaFoldDB" id="A0A839RUT5"/>
<comment type="caution">
    <text evidence="1">The sequence shown here is derived from an EMBL/GenBank/DDBJ whole genome shotgun (WGS) entry which is preliminary data.</text>
</comment>
<protein>
    <submittedName>
        <fullName evidence="1">Uncharacterized protein</fullName>
    </submittedName>
</protein>
<organism evidence="1 2">
    <name type="scientific">Hoyosella altamirensis</name>
    <dbReference type="NCBI Taxonomy" id="616997"/>
    <lineage>
        <taxon>Bacteria</taxon>
        <taxon>Bacillati</taxon>
        <taxon>Actinomycetota</taxon>
        <taxon>Actinomycetes</taxon>
        <taxon>Mycobacteriales</taxon>
        <taxon>Hoyosellaceae</taxon>
        <taxon>Hoyosella</taxon>
    </lineage>
</organism>
<keyword evidence="2" id="KW-1185">Reference proteome</keyword>
<gene>
    <name evidence="1" type="ORF">FHU29_004604</name>
</gene>
<reference evidence="1 2" key="1">
    <citation type="submission" date="2020-08" db="EMBL/GenBank/DDBJ databases">
        <title>Sequencing the genomes of 1000 actinobacteria strains.</title>
        <authorList>
            <person name="Klenk H.-P."/>
        </authorList>
    </citation>
    <scope>NUCLEOTIDE SEQUENCE [LARGE SCALE GENOMIC DNA]</scope>
    <source>
        <strain evidence="1 2">DSM 45258</strain>
    </source>
</reference>
<accession>A0A839RUT5</accession>
<name>A0A839RUT5_9ACTN</name>
<sequence length="108" mass="12277">MDHTRTYVLFTDSRGAEVWYTPKQWQPAFDRATAFIGKMMLSGDTITARGDDESGQYTVDYGGGEHYSAHWQTHDDIRVCAHGHPHITTQQRCQHCTIEALLDDHPAD</sequence>
<dbReference type="EMBL" id="JACHWS010000006">
    <property type="protein sequence ID" value="MBB3040109.1"/>
    <property type="molecule type" value="Genomic_DNA"/>
</dbReference>
<dbReference type="Proteomes" id="UP000567922">
    <property type="component" value="Unassembled WGS sequence"/>
</dbReference>
<proteinExistence type="predicted"/>
<evidence type="ECO:0000313" key="2">
    <source>
        <dbReference type="Proteomes" id="UP000567922"/>
    </source>
</evidence>